<gene>
    <name evidence="5" type="ORF">SAMN04515666_104159</name>
</gene>
<evidence type="ECO:0000259" key="4">
    <source>
        <dbReference type="PROSITE" id="PS50949"/>
    </source>
</evidence>
<dbReference type="Proteomes" id="UP000199664">
    <property type="component" value="Unassembled WGS sequence"/>
</dbReference>
<protein>
    <submittedName>
        <fullName evidence="5">DNA-binding transcriptional regulator, GntR family</fullName>
    </submittedName>
</protein>
<dbReference type="EMBL" id="FOAN01000004">
    <property type="protein sequence ID" value="SEL52274.1"/>
    <property type="molecule type" value="Genomic_DNA"/>
</dbReference>
<evidence type="ECO:0000256" key="2">
    <source>
        <dbReference type="ARBA" id="ARBA00023125"/>
    </source>
</evidence>
<dbReference type="InterPro" id="IPR000524">
    <property type="entry name" value="Tscrpt_reg_HTH_GntR"/>
</dbReference>
<dbReference type="AlphaFoldDB" id="A0A1H7QX57"/>
<dbReference type="InterPro" id="IPR036388">
    <property type="entry name" value="WH-like_DNA-bd_sf"/>
</dbReference>
<dbReference type="SMART" id="SM00345">
    <property type="entry name" value="HTH_GNTR"/>
    <property type="match status" value="1"/>
</dbReference>
<dbReference type="Gene3D" id="1.10.10.10">
    <property type="entry name" value="Winged helix-like DNA-binding domain superfamily/Winged helix DNA-binding domain"/>
    <property type="match status" value="1"/>
</dbReference>
<dbReference type="RefSeq" id="WP_091834897.1">
    <property type="nucleotide sequence ID" value="NZ_FOAN01000004.1"/>
</dbReference>
<evidence type="ECO:0000256" key="1">
    <source>
        <dbReference type="ARBA" id="ARBA00023015"/>
    </source>
</evidence>
<dbReference type="Pfam" id="PF07729">
    <property type="entry name" value="FCD"/>
    <property type="match status" value="1"/>
</dbReference>
<dbReference type="GO" id="GO:0003677">
    <property type="term" value="F:DNA binding"/>
    <property type="evidence" value="ECO:0007669"/>
    <property type="project" value="UniProtKB-KW"/>
</dbReference>
<keyword evidence="2 5" id="KW-0238">DNA-binding</keyword>
<keyword evidence="6" id="KW-1185">Reference proteome</keyword>
<keyword evidence="3" id="KW-0804">Transcription</keyword>
<dbReference type="Pfam" id="PF00392">
    <property type="entry name" value="GntR"/>
    <property type="match status" value="1"/>
</dbReference>
<feature type="domain" description="HTH gntR-type" evidence="4">
    <location>
        <begin position="9"/>
        <end position="76"/>
    </location>
</feature>
<keyword evidence="1" id="KW-0805">Transcription regulation</keyword>
<sequence length="219" mass="24142">MILIPLAPATTASVLAQRLREAIDAGRWRPGELVRQEQIAAEYGVSRIPVREALAQLQSEGLLEIAHYRGARVSRPRAVEIDELFDLRLLVEGDLLARALGRHDQRSLRELTRLQDRLEDADDRLGWISGDIAFHEALYGPAERPRSLALFRQLRAPIDRFSVQALGPGTRKQGWADEHRQLIAAVAASDAAAAQAILEQHLQATRAVVLAACSGDGEN</sequence>
<dbReference type="PRINTS" id="PR00035">
    <property type="entry name" value="HTHGNTR"/>
</dbReference>
<evidence type="ECO:0000313" key="6">
    <source>
        <dbReference type="Proteomes" id="UP000199664"/>
    </source>
</evidence>
<proteinExistence type="predicted"/>
<dbReference type="STRING" id="1036779.SAMN04515666_104159"/>
<dbReference type="Gene3D" id="1.20.120.530">
    <property type="entry name" value="GntR ligand-binding domain-like"/>
    <property type="match status" value="1"/>
</dbReference>
<dbReference type="SMART" id="SM00895">
    <property type="entry name" value="FCD"/>
    <property type="match status" value="1"/>
</dbReference>
<organism evidence="5 6">
    <name type="scientific">Bosea lupini</name>
    <dbReference type="NCBI Taxonomy" id="1036779"/>
    <lineage>
        <taxon>Bacteria</taxon>
        <taxon>Pseudomonadati</taxon>
        <taxon>Pseudomonadota</taxon>
        <taxon>Alphaproteobacteria</taxon>
        <taxon>Hyphomicrobiales</taxon>
        <taxon>Boseaceae</taxon>
        <taxon>Bosea</taxon>
    </lineage>
</organism>
<dbReference type="InterPro" id="IPR011711">
    <property type="entry name" value="GntR_C"/>
</dbReference>
<reference evidence="6" key="1">
    <citation type="submission" date="2016-10" db="EMBL/GenBank/DDBJ databases">
        <authorList>
            <person name="Varghese N."/>
            <person name="Submissions S."/>
        </authorList>
    </citation>
    <scope>NUCLEOTIDE SEQUENCE [LARGE SCALE GENOMIC DNA]</scope>
    <source>
        <strain evidence="6">LMG 26383,CCUG 61248,R- 45681</strain>
    </source>
</reference>
<evidence type="ECO:0000313" key="5">
    <source>
        <dbReference type="EMBL" id="SEL52274.1"/>
    </source>
</evidence>
<accession>A0A1H7QX57</accession>
<dbReference type="PANTHER" id="PTHR43537:SF41">
    <property type="entry name" value="TRANSCRIPTIONAL REGULATORY PROTEIN"/>
    <property type="match status" value="1"/>
</dbReference>
<dbReference type="InterPro" id="IPR008920">
    <property type="entry name" value="TF_FadR/GntR_C"/>
</dbReference>
<dbReference type="SUPFAM" id="SSF46785">
    <property type="entry name" value="Winged helix' DNA-binding domain"/>
    <property type="match status" value="1"/>
</dbReference>
<dbReference type="SUPFAM" id="SSF48008">
    <property type="entry name" value="GntR ligand-binding domain-like"/>
    <property type="match status" value="1"/>
</dbReference>
<dbReference type="PROSITE" id="PS50949">
    <property type="entry name" value="HTH_GNTR"/>
    <property type="match status" value="1"/>
</dbReference>
<dbReference type="CDD" id="cd07377">
    <property type="entry name" value="WHTH_GntR"/>
    <property type="match status" value="1"/>
</dbReference>
<dbReference type="PANTHER" id="PTHR43537">
    <property type="entry name" value="TRANSCRIPTIONAL REGULATOR, GNTR FAMILY"/>
    <property type="match status" value="1"/>
</dbReference>
<evidence type="ECO:0000256" key="3">
    <source>
        <dbReference type="ARBA" id="ARBA00023163"/>
    </source>
</evidence>
<dbReference type="OrthoDB" id="9810548at2"/>
<dbReference type="GO" id="GO:0003700">
    <property type="term" value="F:DNA-binding transcription factor activity"/>
    <property type="evidence" value="ECO:0007669"/>
    <property type="project" value="InterPro"/>
</dbReference>
<dbReference type="InterPro" id="IPR036390">
    <property type="entry name" value="WH_DNA-bd_sf"/>
</dbReference>
<name>A0A1H7QX57_9HYPH</name>